<proteinExistence type="predicted"/>
<dbReference type="OrthoDB" id="7203637at2"/>
<organism evidence="2 3">
    <name type="scientific">Belnapia rosea</name>
    <dbReference type="NCBI Taxonomy" id="938405"/>
    <lineage>
        <taxon>Bacteria</taxon>
        <taxon>Pseudomonadati</taxon>
        <taxon>Pseudomonadota</taxon>
        <taxon>Alphaproteobacteria</taxon>
        <taxon>Acetobacterales</taxon>
        <taxon>Roseomonadaceae</taxon>
        <taxon>Belnapia</taxon>
    </lineage>
</organism>
<feature type="chain" id="PRO_5011614474" description="GDSL-like Lipase/Acylhydrolase family protein" evidence="1">
    <location>
        <begin position="24"/>
        <end position="253"/>
    </location>
</feature>
<dbReference type="Gene3D" id="3.40.50.1110">
    <property type="entry name" value="SGNH hydrolase"/>
    <property type="match status" value="1"/>
</dbReference>
<dbReference type="GO" id="GO:0016788">
    <property type="term" value="F:hydrolase activity, acting on ester bonds"/>
    <property type="evidence" value="ECO:0007669"/>
    <property type="project" value="UniProtKB-ARBA"/>
</dbReference>
<protein>
    <recommendedName>
        <fullName evidence="4">GDSL-like Lipase/Acylhydrolase family protein</fullName>
    </recommendedName>
</protein>
<evidence type="ECO:0000256" key="1">
    <source>
        <dbReference type="SAM" id="SignalP"/>
    </source>
</evidence>
<dbReference type="Pfam" id="PF25182">
    <property type="entry name" value="NonGDSL"/>
    <property type="match status" value="1"/>
</dbReference>
<keyword evidence="1" id="KW-0732">Signal</keyword>
<dbReference type="RefSeq" id="WP_090563571.1">
    <property type="nucleotide sequence ID" value="NZ_FMXZ01000004.1"/>
</dbReference>
<dbReference type="EMBL" id="FMZX01000002">
    <property type="protein sequence ID" value="SDC84641.1"/>
    <property type="molecule type" value="Genomic_DNA"/>
</dbReference>
<dbReference type="Proteomes" id="UP000198925">
    <property type="component" value="Unassembled WGS sequence"/>
</dbReference>
<dbReference type="PROSITE" id="PS51257">
    <property type="entry name" value="PROKAR_LIPOPROTEIN"/>
    <property type="match status" value="1"/>
</dbReference>
<feature type="signal peptide" evidence="1">
    <location>
        <begin position="1"/>
        <end position="23"/>
    </location>
</feature>
<accession>A0A1G6PXD9</accession>
<name>A0A1G6PXD9_9PROT</name>
<dbReference type="InterPro" id="IPR036514">
    <property type="entry name" value="SGNH_hydro_sf"/>
</dbReference>
<gene>
    <name evidence="2" type="ORF">SAMN04487779_1002550</name>
</gene>
<evidence type="ECO:0000313" key="2">
    <source>
        <dbReference type="EMBL" id="SDC84641.1"/>
    </source>
</evidence>
<evidence type="ECO:0008006" key="4">
    <source>
        <dbReference type="Google" id="ProtNLM"/>
    </source>
</evidence>
<evidence type="ECO:0000313" key="3">
    <source>
        <dbReference type="Proteomes" id="UP000198925"/>
    </source>
</evidence>
<keyword evidence="3" id="KW-1185">Reference proteome</keyword>
<dbReference type="SUPFAM" id="SSF52266">
    <property type="entry name" value="SGNH hydrolase"/>
    <property type="match status" value="1"/>
</dbReference>
<reference evidence="2 3" key="1">
    <citation type="submission" date="2016-10" db="EMBL/GenBank/DDBJ databases">
        <authorList>
            <person name="de Groot N.N."/>
        </authorList>
    </citation>
    <scope>NUCLEOTIDE SEQUENCE [LARGE SCALE GENOMIC DNA]</scope>
    <source>
        <strain evidence="2 3">CPCC 100156</strain>
    </source>
</reference>
<sequence length="253" mass="26425">MTLGAGRVLLLLGLLLAPPAATAGGMACDAPPELLAANAALPATARAASTGSLRILIVGSASVLGPGTSGPSAAWPVRLEALIRARAPHLKLDMVTRGARGLTTAETGAIIAAELARSPFNLVLWQAGTAEAVRGLDLDEMVEELHAGLAKVVAAGADAVLMDHQFSRFIRANANVDAYRDALRLTAAAHGVPVLRRWDLMQAWAEDDIVDVERASRQERVAATDKLNDCLAQAMQALIRDGVAEARGRPGQR</sequence>
<dbReference type="InterPro" id="IPR057572">
    <property type="entry name" value="NonGDSL"/>
</dbReference>
<dbReference type="AlphaFoldDB" id="A0A1G6PXD9"/>
<dbReference type="STRING" id="938405.SAMN02927895_02277"/>